<dbReference type="SMART" id="SM00320">
    <property type="entry name" value="WD40"/>
    <property type="match status" value="6"/>
</dbReference>
<dbReference type="PRINTS" id="PR00320">
    <property type="entry name" value="GPROTEINBRPT"/>
</dbReference>
<dbReference type="RefSeq" id="XP_019015567.1">
    <property type="nucleotide sequence ID" value="XM_019161965.1"/>
</dbReference>
<dbReference type="GO" id="GO:0006325">
    <property type="term" value="P:chromatin organization"/>
    <property type="evidence" value="ECO:0007669"/>
    <property type="project" value="EnsemblFungi"/>
</dbReference>
<dbReference type="GO" id="GO:0016251">
    <property type="term" value="F:RNA polymerase II general transcription initiation factor activity"/>
    <property type="evidence" value="ECO:0007669"/>
    <property type="project" value="TreeGrafter"/>
</dbReference>
<dbReference type="SUPFAM" id="SSF50978">
    <property type="entry name" value="WD40 repeat-like"/>
    <property type="match status" value="1"/>
</dbReference>
<evidence type="ECO:0000256" key="8">
    <source>
        <dbReference type="PROSITE-ProRule" id="PRU00221"/>
    </source>
</evidence>
<evidence type="ECO:0000256" key="9">
    <source>
        <dbReference type="SAM" id="MobiDB-lite"/>
    </source>
</evidence>
<keyword evidence="3 8" id="KW-0853">WD repeat</keyword>
<dbReference type="InterPro" id="IPR019775">
    <property type="entry name" value="WD40_repeat_CS"/>
</dbReference>
<feature type="compositionally biased region" description="Low complexity" evidence="9">
    <location>
        <begin position="880"/>
        <end position="901"/>
    </location>
</feature>
<comment type="similarity">
    <text evidence="2">Belongs to the WD repeat TAF5 family.</text>
</comment>
<feature type="domain" description="TFIID subunit TAF5 NTD2" evidence="10">
    <location>
        <begin position="175"/>
        <end position="305"/>
    </location>
</feature>
<dbReference type="PROSITE" id="PS50082">
    <property type="entry name" value="WD_REPEATS_2"/>
    <property type="match status" value="5"/>
</dbReference>
<dbReference type="PANTHER" id="PTHR19879">
    <property type="entry name" value="TRANSCRIPTION INITIATION FACTOR TFIID"/>
    <property type="match status" value="1"/>
</dbReference>
<evidence type="ECO:0000256" key="3">
    <source>
        <dbReference type="ARBA" id="ARBA00022574"/>
    </source>
</evidence>
<keyword evidence="5" id="KW-0805">Transcription regulation</keyword>
<dbReference type="Proteomes" id="UP000094455">
    <property type="component" value="Unassembled WGS sequence"/>
</dbReference>
<dbReference type="GO" id="GO:0000124">
    <property type="term" value="C:SAGA complex"/>
    <property type="evidence" value="ECO:0007669"/>
    <property type="project" value="EnsemblFungi"/>
</dbReference>
<dbReference type="PROSITE" id="PS50896">
    <property type="entry name" value="LISH"/>
    <property type="match status" value="1"/>
</dbReference>
<dbReference type="GO" id="GO:0060090">
    <property type="term" value="F:molecular adaptor activity"/>
    <property type="evidence" value="ECO:0007669"/>
    <property type="project" value="EnsemblFungi"/>
</dbReference>
<evidence type="ECO:0000256" key="6">
    <source>
        <dbReference type="ARBA" id="ARBA00023163"/>
    </source>
</evidence>
<dbReference type="SMART" id="SM00667">
    <property type="entry name" value="LisH"/>
    <property type="match status" value="1"/>
</dbReference>
<dbReference type="Pfam" id="PF04494">
    <property type="entry name" value="TFIID_NTD2"/>
    <property type="match status" value="1"/>
</dbReference>
<keyword evidence="6" id="KW-0804">Transcription</keyword>
<dbReference type="CDD" id="cd08044">
    <property type="entry name" value="TAF5_NTD2"/>
    <property type="match status" value="1"/>
</dbReference>
<evidence type="ECO:0000256" key="7">
    <source>
        <dbReference type="ARBA" id="ARBA00023242"/>
    </source>
</evidence>
<evidence type="ECO:0000256" key="5">
    <source>
        <dbReference type="ARBA" id="ARBA00023015"/>
    </source>
</evidence>
<dbReference type="Gene3D" id="1.25.40.500">
    <property type="entry name" value="TFIID subunit TAF5, NTD2 domain"/>
    <property type="match status" value="1"/>
</dbReference>
<feature type="repeat" description="WD" evidence="8">
    <location>
        <begin position="562"/>
        <end position="603"/>
    </location>
</feature>
<feature type="repeat" description="WD" evidence="8">
    <location>
        <begin position="610"/>
        <end position="642"/>
    </location>
</feature>
<dbReference type="InterPro" id="IPR001680">
    <property type="entry name" value="WD40_rpt"/>
</dbReference>
<dbReference type="GO" id="GO:0045944">
    <property type="term" value="P:positive regulation of transcription by RNA polymerase II"/>
    <property type="evidence" value="ECO:0007669"/>
    <property type="project" value="EnsemblFungi"/>
</dbReference>
<dbReference type="OrthoDB" id="10266330at2759"/>
<feature type="compositionally biased region" description="Basic and acidic residues" evidence="9">
    <location>
        <begin position="902"/>
        <end position="911"/>
    </location>
</feature>
<feature type="compositionally biased region" description="Polar residues" evidence="9">
    <location>
        <begin position="745"/>
        <end position="762"/>
    </location>
</feature>
<evidence type="ECO:0000259" key="10">
    <source>
        <dbReference type="Pfam" id="PF04494"/>
    </source>
</evidence>
<feature type="compositionally biased region" description="Basic and acidic residues" evidence="9">
    <location>
        <begin position="766"/>
        <end position="788"/>
    </location>
</feature>
<dbReference type="InterPro" id="IPR037264">
    <property type="entry name" value="TFIID_NTD2_sf"/>
</dbReference>
<dbReference type="SUPFAM" id="SSF160897">
    <property type="entry name" value="Taf5 N-terminal domain-like"/>
    <property type="match status" value="1"/>
</dbReference>
<dbReference type="GO" id="GO:0005669">
    <property type="term" value="C:transcription factor TFIID complex"/>
    <property type="evidence" value="ECO:0007669"/>
    <property type="project" value="EnsemblFungi"/>
</dbReference>
<feature type="repeat" description="WD" evidence="8">
    <location>
        <begin position="495"/>
        <end position="536"/>
    </location>
</feature>
<feature type="region of interest" description="Disordered" evidence="9">
    <location>
        <begin position="745"/>
        <end position="804"/>
    </location>
</feature>
<feature type="repeat" description="WD" evidence="8">
    <location>
        <begin position="652"/>
        <end position="693"/>
    </location>
</feature>
<dbReference type="InterPro" id="IPR036322">
    <property type="entry name" value="WD40_repeat_dom_sf"/>
</dbReference>
<evidence type="ECO:0000256" key="2">
    <source>
        <dbReference type="ARBA" id="ARBA00009435"/>
    </source>
</evidence>
<dbReference type="InterPro" id="IPR020472">
    <property type="entry name" value="WD40_PAC1"/>
</dbReference>
<comment type="subcellular location">
    <subcellularLocation>
        <location evidence="1">Nucleus</location>
    </subcellularLocation>
</comment>
<dbReference type="GO" id="GO:0043130">
    <property type="term" value="F:ubiquitin binding"/>
    <property type="evidence" value="ECO:0007669"/>
    <property type="project" value="EnsemblFungi"/>
</dbReference>
<evidence type="ECO:0000313" key="12">
    <source>
        <dbReference type="Proteomes" id="UP000094455"/>
    </source>
</evidence>
<feature type="compositionally biased region" description="Low complexity" evidence="9">
    <location>
        <begin position="64"/>
        <end position="87"/>
    </location>
</feature>
<dbReference type="GeneID" id="30178652"/>
<dbReference type="AlphaFoldDB" id="A0A1E3NEA8"/>
<dbReference type="PROSITE" id="PS50294">
    <property type="entry name" value="WD_REPEATS_REGION"/>
    <property type="match status" value="5"/>
</dbReference>
<dbReference type="EMBL" id="KV454007">
    <property type="protein sequence ID" value="ODQ44454.1"/>
    <property type="molecule type" value="Genomic_DNA"/>
</dbReference>
<dbReference type="GO" id="GO:0006367">
    <property type="term" value="P:transcription initiation at RNA polymerase II promoter"/>
    <property type="evidence" value="ECO:0007669"/>
    <property type="project" value="TreeGrafter"/>
</dbReference>
<sequence>MSSGPNKQQGSPGTPATPATPGSAATTAPTAHTPGGSTPGSTAAAVDPNAAAINAAAINAASTQQQQQAHAQAQQQARTQTQTQAAAGGSTNSDLPFNLNRLVLEYLTRKGYHQTEATLRIEATKIPGAQSFNLTNANSNYEPPATAASDRSNLQFQQQQFLLKQNVSKQRQFDHDPKMFSRAYLLYRSWCENSLEMYKYELEKLLFPFFVYSYLALIQRKETEEAHGFLLKFKSDHVLSHSQEIKNLLTITLPEHLSENKYANLFLQNKYRANLSSTSLNLILGFLNENQAIGGGILVRFLNNNFEIHTQLEVTTSSNDNQDNLEGIPEIYQLIKLGPEHDNENFKSTRASFIQENEEPLKLGPYPNDDDFTKELEAELKHKDDAANKSQANDDVGAAKPASSKPTLMQEYNENFKIDPKNEDSPARDTLPLPQKTVYDLKRSIQEIQDSRAKIRLTSSSYSHLNSTSANNANGGGRTTYISQPSLPSVCMYTFHNTNNDLTNLAFHPDSTMIAGGFQDSFVKLWSIDGSPLRSVLKNDPYNIEVDNESNQGLPTNTSRKLVGHSGPVYGLSFSPDGHYLLSSSADSTVRLWALDTYSALVSYKGHGGAGGSSSPVWDVEFSPLGHYFATASHDQTARLWSCDHIYPLRIFAGHLNDVDVIKFHPNGTYLFTGSSDKTVRMWDVARAESVRLFVGHTSPISDIACSPDGRWLATASVSEENYLNTSFGLNNWANSIGGGFTPSGGSLSSNAKHADGSDNQINDSKNSKNDNEKSSKDDSSNENEKSGDNVNGTSKSSRAAGNSNMSFTGSVIHVWDIASGRKLKTMRGHGAGGIHSLAWSRGGEVLVSGGADGSVRVWDAKRGTMDAVSGGQPERFIPAAKSSGSMAPGSAGASAGASSKDGVKNGDFKQGDGSGEDLKNVVVNNYSSSDHMGVYFTKRTPVYKVEFTRRNLCLSAGPFMG</sequence>
<reference evidence="11 12" key="1">
    <citation type="journal article" date="2016" name="Proc. Natl. Acad. Sci. U.S.A.">
        <title>Comparative genomics of biotechnologically important yeasts.</title>
        <authorList>
            <person name="Riley R."/>
            <person name="Haridas S."/>
            <person name="Wolfe K.H."/>
            <person name="Lopes M.R."/>
            <person name="Hittinger C.T."/>
            <person name="Goeker M."/>
            <person name="Salamov A.A."/>
            <person name="Wisecaver J.H."/>
            <person name="Long T.M."/>
            <person name="Calvey C.H."/>
            <person name="Aerts A.L."/>
            <person name="Barry K.W."/>
            <person name="Choi C."/>
            <person name="Clum A."/>
            <person name="Coughlan A.Y."/>
            <person name="Deshpande S."/>
            <person name="Douglass A.P."/>
            <person name="Hanson S.J."/>
            <person name="Klenk H.-P."/>
            <person name="LaButti K.M."/>
            <person name="Lapidus A."/>
            <person name="Lindquist E.A."/>
            <person name="Lipzen A.M."/>
            <person name="Meier-Kolthoff J.P."/>
            <person name="Ohm R.A."/>
            <person name="Otillar R.P."/>
            <person name="Pangilinan J.L."/>
            <person name="Peng Y."/>
            <person name="Rokas A."/>
            <person name="Rosa C.A."/>
            <person name="Scheuner C."/>
            <person name="Sibirny A.A."/>
            <person name="Slot J.C."/>
            <person name="Stielow J.B."/>
            <person name="Sun H."/>
            <person name="Kurtzman C.P."/>
            <person name="Blackwell M."/>
            <person name="Grigoriev I.V."/>
            <person name="Jeffries T.W."/>
        </authorList>
    </citation>
    <scope>NUCLEOTIDE SEQUENCE [LARGE SCALE GENOMIC DNA]</scope>
    <source>
        <strain evidence="11 12">NRRL Y-2026</strain>
    </source>
</reference>
<gene>
    <name evidence="11" type="ORF">PICMEDRAFT_18355</name>
</gene>
<dbReference type="GO" id="GO:0042802">
    <property type="term" value="F:identical protein binding"/>
    <property type="evidence" value="ECO:0007669"/>
    <property type="project" value="EnsemblFungi"/>
</dbReference>
<proteinExistence type="inferred from homology"/>
<dbReference type="GO" id="GO:0046695">
    <property type="term" value="C:SLIK (SAGA-like) complex"/>
    <property type="evidence" value="ECO:0007669"/>
    <property type="project" value="EnsemblFungi"/>
</dbReference>
<dbReference type="Gene3D" id="2.130.10.10">
    <property type="entry name" value="YVTN repeat-like/Quinoprotein amine dehydrogenase"/>
    <property type="match status" value="3"/>
</dbReference>
<dbReference type="PROSITE" id="PS00678">
    <property type="entry name" value="WD_REPEATS_1"/>
    <property type="match status" value="1"/>
</dbReference>
<organism evidence="11 12">
    <name type="scientific">Pichia membranifaciens NRRL Y-2026</name>
    <dbReference type="NCBI Taxonomy" id="763406"/>
    <lineage>
        <taxon>Eukaryota</taxon>
        <taxon>Fungi</taxon>
        <taxon>Dikarya</taxon>
        <taxon>Ascomycota</taxon>
        <taxon>Saccharomycotina</taxon>
        <taxon>Pichiomycetes</taxon>
        <taxon>Pichiales</taxon>
        <taxon>Pichiaceae</taxon>
        <taxon>Pichia</taxon>
    </lineage>
</organism>
<dbReference type="InterPro" id="IPR006594">
    <property type="entry name" value="LisH"/>
</dbReference>
<dbReference type="Pfam" id="PF08513">
    <property type="entry name" value="LisH"/>
    <property type="match status" value="1"/>
</dbReference>
<dbReference type="InterPro" id="IPR015943">
    <property type="entry name" value="WD40/YVTN_repeat-like_dom_sf"/>
</dbReference>
<evidence type="ECO:0000256" key="1">
    <source>
        <dbReference type="ARBA" id="ARBA00004123"/>
    </source>
</evidence>
<evidence type="ECO:0000313" key="11">
    <source>
        <dbReference type="EMBL" id="ODQ44454.1"/>
    </source>
</evidence>
<dbReference type="InterPro" id="IPR007582">
    <property type="entry name" value="TFIID_NTD2"/>
</dbReference>
<keyword evidence="7" id="KW-0539">Nucleus</keyword>
<feature type="compositionally biased region" description="Low complexity" evidence="9">
    <location>
        <begin position="10"/>
        <end position="47"/>
    </location>
</feature>
<name>A0A1E3NEA8_9ASCO</name>
<keyword evidence="4" id="KW-0677">Repeat</keyword>
<feature type="region of interest" description="Disordered" evidence="9">
    <location>
        <begin position="64"/>
        <end position="94"/>
    </location>
</feature>
<accession>A0A1E3NEA8</accession>
<dbReference type="CDD" id="cd00200">
    <property type="entry name" value="WD40"/>
    <property type="match status" value="1"/>
</dbReference>
<feature type="compositionally biased region" description="Polar residues" evidence="9">
    <location>
        <begin position="789"/>
        <end position="804"/>
    </location>
</feature>
<feature type="repeat" description="WD" evidence="8">
    <location>
        <begin position="835"/>
        <end position="869"/>
    </location>
</feature>
<dbReference type="Pfam" id="PF00400">
    <property type="entry name" value="WD40"/>
    <property type="match status" value="6"/>
</dbReference>
<dbReference type="STRING" id="763406.A0A1E3NEA8"/>
<feature type="region of interest" description="Disordered" evidence="9">
    <location>
        <begin position="383"/>
        <end position="408"/>
    </location>
</feature>
<protein>
    <recommendedName>
        <fullName evidence="10">TFIID subunit TAF5 NTD2 domain-containing protein</fullName>
    </recommendedName>
</protein>
<dbReference type="GO" id="GO:0003682">
    <property type="term" value="F:chromatin binding"/>
    <property type="evidence" value="ECO:0007669"/>
    <property type="project" value="EnsemblFungi"/>
</dbReference>
<keyword evidence="12" id="KW-1185">Reference proteome</keyword>
<evidence type="ECO:0000256" key="4">
    <source>
        <dbReference type="ARBA" id="ARBA00022737"/>
    </source>
</evidence>
<feature type="region of interest" description="Disordered" evidence="9">
    <location>
        <begin position="880"/>
        <end position="917"/>
    </location>
</feature>
<feature type="region of interest" description="Disordered" evidence="9">
    <location>
        <begin position="1"/>
        <end position="47"/>
    </location>
</feature>
<dbReference type="PANTHER" id="PTHR19879:SF1">
    <property type="entry name" value="CANNONBALL-RELATED"/>
    <property type="match status" value="1"/>
</dbReference>